<dbReference type="PANTHER" id="PTHR30250">
    <property type="entry name" value="PST FAMILY PREDICTED COLANIC ACID TRANSPORTER"/>
    <property type="match status" value="1"/>
</dbReference>
<proteinExistence type="predicted"/>
<feature type="transmembrane region" description="Helical" evidence="6">
    <location>
        <begin position="427"/>
        <end position="446"/>
    </location>
</feature>
<keyword evidence="2" id="KW-1003">Cell membrane</keyword>
<dbReference type="CDD" id="cd13124">
    <property type="entry name" value="MATE_SpoVB_like"/>
    <property type="match status" value="1"/>
</dbReference>
<gene>
    <name evidence="7" type="ORF">ACFO4R_02820</name>
</gene>
<comment type="subcellular location">
    <subcellularLocation>
        <location evidence="1">Cell membrane</location>
        <topology evidence="1">Multi-pass membrane protein</topology>
    </subcellularLocation>
</comment>
<feature type="transmembrane region" description="Helical" evidence="6">
    <location>
        <begin position="294"/>
        <end position="315"/>
    </location>
</feature>
<dbReference type="EMBL" id="JBHSHL010000009">
    <property type="protein sequence ID" value="MFC4804006.1"/>
    <property type="molecule type" value="Genomic_DNA"/>
</dbReference>
<dbReference type="InterPro" id="IPR002797">
    <property type="entry name" value="Polysacc_synth"/>
</dbReference>
<evidence type="ECO:0000313" key="7">
    <source>
        <dbReference type="EMBL" id="MFC4804006.1"/>
    </source>
</evidence>
<comment type="caution">
    <text evidence="7">The sequence shown here is derived from an EMBL/GenBank/DDBJ whole genome shotgun (WGS) entry which is preliminary data.</text>
</comment>
<evidence type="ECO:0000313" key="8">
    <source>
        <dbReference type="Proteomes" id="UP001595916"/>
    </source>
</evidence>
<feature type="transmembrane region" description="Helical" evidence="6">
    <location>
        <begin position="458"/>
        <end position="476"/>
    </location>
</feature>
<dbReference type="InterPro" id="IPR050833">
    <property type="entry name" value="Poly_Biosynth_Transport"/>
</dbReference>
<organism evidence="7 8">
    <name type="scientific">Filifactor villosus</name>
    <dbReference type="NCBI Taxonomy" id="29374"/>
    <lineage>
        <taxon>Bacteria</taxon>
        <taxon>Bacillati</taxon>
        <taxon>Bacillota</taxon>
        <taxon>Clostridia</taxon>
        <taxon>Peptostreptococcales</taxon>
        <taxon>Filifactoraceae</taxon>
        <taxon>Filifactor</taxon>
    </lineage>
</organism>
<dbReference type="Proteomes" id="UP001595916">
    <property type="component" value="Unassembled WGS sequence"/>
</dbReference>
<feature type="transmembrane region" description="Helical" evidence="6">
    <location>
        <begin position="327"/>
        <end position="347"/>
    </location>
</feature>
<evidence type="ECO:0000256" key="3">
    <source>
        <dbReference type="ARBA" id="ARBA00022692"/>
    </source>
</evidence>
<dbReference type="PANTHER" id="PTHR30250:SF21">
    <property type="entry name" value="LIPID II FLIPPASE MURJ"/>
    <property type="match status" value="1"/>
</dbReference>
<feature type="transmembrane region" description="Helical" evidence="6">
    <location>
        <begin position="129"/>
        <end position="146"/>
    </location>
</feature>
<evidence type="ECO:0000256" key="2">
    <source>
        <dbReference type="ARBA" id="ARBA00022475"/>
    </source>
</evidence>
<feature type="transmembrane region" description="Helical" evidence="6">
    <location>
        <begin position="496"/>
        <end position="514"/>
    </location>
</feature>
<dbReference type="RefSeq" id="WP_379787486.1">
    <property type="nucleotide sequence ID" value="NZ_JBHSHL010000009.1"/>
</dbReference>
<feature type="transmembrane region" description="Helical" evidence="6">
    <location>
        <begin position="367"/>
        <end position="387"/>
    </location>
</feature>
<feature type="transmembrane region" description="Helical" evidence="6">
    <location>
        <begin position="90"/>
        <end position="109"/>
    </location>
</feature>
<reference evidence="8" key="1">
    <citation type="journal article" date="2019" name="Int. J. Syst. Evol. Microbiol.">
        <title>The Global Catalogue of Microorganisms (GCM) 10K type strain sequencing project: providing services to taxonomists for standard genome sequencing and annotation.</title>
        <authorList>
            <consortium name="The Broad Institute Genomics Platform"/>
            <consortium name="The Broad Institute Genome Sequencing Center for Infectious Disease"/>
            <person name="Wu L."/>
            <person name="Ma J."/>
        </authorList>
    </citation>
    <scope>NUCLEOTIDE SEQUENCE [LARGE SCALE GENOMIC DNA]</scope>
    <source>
        <strain evidence="8">CCUG 46385</strain>
    </source>
</reference>
<keyword evidence="4 6" id="KW-1133">Transmembrane helix</keyword>
<protein>
    <submittedName>
        <fullName evidence="7">Oligosaccharide flippase family protein</fullName>
    </submittedName>
</protein>
<evidence type="ECO:0000256" key="1">
    <source>
        <dbReference type="ARBA" id="ARBA00004651"/>
    </source>
</evidence>
<feature type="transmembrane region" description="Helical" evidence="6">
    <location>
        <begin position="185"/>
        <end position="209"/>
    </location>
</feature>
<keyword evidence="5 6" id="KW-0472">Membrane</keyword>
<evidence type="ECO:0000256" key="4">
    <source>
        <dbReference type="ARBA" id="ARBA00022989"/>
    </source>
</evidence>
<name>A0ABV9QMS7_9FIRM</name>
<keyword evidence="3 6" id="KW-0812">Transmembrane</keyword>
<evidence type="ECO:0000256" key="6">
    <source>
        <dbReference type="SAM" id="Phobius"/>
    </source>
</evidence>
<dbReference type="Pfam" id="PF01943">
    <property type="entry name" value="Polysacc_synt"/>
    <property type="match status" value="1"/>
</dbReference>
<sequence>MSQSEQKTFVKGAAILGLAGILVKVLGAVFKIPLVSIITSTGMGYYSSAYPIYVMLLAVATSGFPIAISKMVAERRAKGNVKGANRIFRTILPFMAVLGLVTSLGLFLFSEFVAEKMLHNPKAVHSLRALSVALFFVPIMSSYRGFFQGRNNMLPSALSQIAEQIGRVAIGLTLAALMVKRGLEYGAAGASMGATVGAVFGTLTVVLLYRREGQRMKEENLISAPGEREGSSQVIRELLSIAIPIIIGALVKPIMDLIDANMVIELLMKNGMSETQANSNLGQLSGMATTMVNLPSIVISAIAMSVVPVISYEYFQGGMEKARKNAVLAIRFAILIGLPAGIGLMSLSEPIMSLLFPKEASAAPGQILFIAAAGVVFLSLIQVLTAILQAIGKVYVPVFNLGIGVVLKIALTYVLTSNPQLGVKGAAIGTLVAYIVAAVLDFIAVKKLLRISFNFSEIILRPLVISVTMGLIAFSVQYAGRIVLVDNLGISSGAKLSTLIAMSVAGVFFVLMLFKAKVVTEEDLNSMGKGKRIVAVLKRLHLL</sequence>
<feature type="transmembrane region" description="Helical" evidence="6">
    <location>
        <begin position="50"/>
        <end position="69"/>
    </location>
</feature>
<accession>A0ABV9QMS7</accession>
<dbReference type="PIRSF" id="PIRSF038958">
    <property type="entry name" value="PG_synth_SpoVB"/>
    <property type="match status" value="1"/>
</dbReference>
<evidence type="ECO:0000256" key="5">
    <source>
        <dbReference type="ARBA" id="ARBA00023136"/>
    </source>
</evidence>
<dbReference type="InterPro" id="IPR024923">
    <property type="entry name" value="PG_synth_SpoVB"/>
</dbReference>
<feature type="transmembrane region" description="Helical" evidence="6">
    <location>
        <begin position="238"/>
        <end position="255"/>
    </location>
</feature>
<feature type="transmembrane region" description="Helical" evidence="6">
    <location>
        <begin position="394"/>
        <end position="415"/>
    </location>
</feature>
<feature type="transmembrane region" description="Helical" evidence="6">
    <location>
        <begin position="158"/>
        <end position="179"/>
    </location>
</feature>
<feature type="transmembrane region" description="Helical" evidence="6">
    <location>
        <begin position="12"/>
        <end position="30"/>
    </location>
</feature>
<keyword evidence="8" id="KW-1185">Reference proteome</keyword>